<proteinExistence type="predicted"/>
<organism evidence="2 3">
    <name type="scientific">Rhodococcoides corynebacterioides</name>
    <dbReference type="NCBI Taxonomy" id="53972"/>
    <lineage>
        <taxon>Bacteria</taxon>
        <taxon>Bacillati</taxon>
        <taxon>Actinomycetota</taxon>
        <taxon>Actinomycetes</taxon>
        <taxon>Mycobacteriales</taxon>
        <taxon>Nocardiaceae</taxon>
        <taxon>Rhodococcoides</taxon>
    </lineage>
</organism>
<evidence type="ECO:0000313" key="3">
    <source>
        <dbReference type="Proteomes" id="UP000703038"/>
    </source>
</evidence>
<dbReference type="InterPro" id="IPR023393">
    <property type="entry name" value="START-like_dom_sf"/>
</dbReference>
<evidence type="ECO:0000313" key="2">
    <source>
        <dbReference type="EMBL" id="MBM7415508.1"/>
    </source>
</evidence>
<feature type="domain" description="VOC" evidence="1">
    <location>
        <begin position="2"/>
        <end position="112"/>
    </location>
</feature>
<dbReference type="GO" id="GO:0016829">
    <property type="term" value="F:lyase activity"/>
    <property type="evidence" value="ECO:0007669"/>
    <property type="project" value="UniProtKB-KW"/>
</dbReference>
<reference evidence="2 3" key="1">
    <citation type="submission" date="2021-01" db="EMBL/GenBank/DDBJ databases">
        <title>Genomics of switchgrass bacterial isolates.</title>
        <authorList>
            <person name="Shade A."/>
        </authorList>
    </citation>
    <scope>NUCLEOTIDE SEQUENCE [LARGE SCALE GENOMIC DNA]</scope>
    <source>
        <strain evidence="2 3">PvP111</strain>
    </source>
</reference>
<dbReference type="InterPro" id="IPR037523">
    <property type="entry name" value="VOC_core"/>
</dbReference>
<dbReference type="InterPro" id="IPR004360">
    <property type="entry name" value="Glyas_Fos-R_dOase_dom"/>
</dbReference>
<dbReference type="Proteomes" id="UP000703038">
    <property type="component" value="Unassembled WGS sequence"/>
</dbReference>
<dbReference type="Pfam" id="PF00903">
    <property type="entry name" value="Glyoxalase"/>
    <property type="match status" value="1"/>
</dbReference>
<comment type="caution">
    <text evidence="2">The sequence shown here is derived from an EMBL/GenBank/DDBJ whole genome shotgun (WGS) entry which is preliminary data.</text>
</comment>
<keyword evidence="2" id="KW-0456">Lyase</keyword>
<dbReference type="Gene3D" id="3.30.530.20">
    <property type="match status" value="1"/>
</dbReference>
<dbReference type="SUPFAM" id="SSF55961">
    <property type="entry name" value="Bet v1-like"/>
    <property type="match status" value="1"/>
</dbReference>
<dbReference type="RefSeq" id="WP_371831688.1">
    <property type="nucleotide sequence ID" value="NZ_JAFBBK010000001.1"/>
</dbReference>
<dbReference type="CDD" id="cd06587">
    <property type="entry name" value="VOC"/>
    <property type="match status" value="1"/>
</dbReference>
<dbReference type="SUPFAM" id="SSF54593">
    <property type="entry name" value="Glyoxalase/Bleomycin resistance protein/Dihydroxybiphenyl dioxygenase"/>
    <property type="match status" value="1"/>
</dbReference>
<protein>
    <submittedName>
        <fullName evidence="2">Enzyme related to lactoylglutathione lyase</fullName>
    </submittedName>
</protein>
<evidence type="ECO:0000259" key="1">
    <source>
        <dbReference type="PROSITE" id="PS51819"/>
    </source>
</evidence>
<keyword evidence="3" id="KW-1185">Reference proteome</keyword>
<dbReference type="PROSITE" id="PS51819">
    <property type="entry name" value="VOC"/>
    <property type="match status" value="1"/>
</dbReference>
<accession>A0ABS2KU89</accession>
<dbReference type="Gene3D" id="3.10.180.10">
    <property type="entry name" value="2,3-Dihydroxybiphenyl 1,2-Dioxygenase, domain 1"/>
    <property type="match status" value="1"/>
</dbReference>
<dbReference type="EMBL" id="JAFBBK010000001">
    <property type="protein sequence ID" value="MBM7415508.1"/>
    <property type="molecule type" value="Genomic_DNA"/>
</dbReference>
<dbReference type="InterPro" id="IPR029068">
    <property type="entry name" value="Glyas_Bleomycin-R_OHBP_Dase"/>
</dbReference>
<gene>
    <name evidence="2" type="ORF">JOE42_002241</name>
</gene>
<sequence length="194" mass="21393">MQITTTLAILFVDDHDTAIDWYTRLFGRTFDRRPMDPDAEWDLGDGRGVQVYLDPARAGGHDVVLGVPDLDSTLSELRSRGIDAEKFTVPSGQFELAMLTDPAGNKVILSRSSADTMPATERYTSHRTIAASPSDVFAFLADPDKHRHTEPTDWVRGAVDSDRITGPGQSFAVNMYLDEAGGEYVMHNVVTAFE</sequence>
<name>A0ABS2KU89_9NOCA</name>